<name>A0A1Y1YJ13_9PLEO</name>
<proteinExistence type="predicted"/>
<dbReference type="GO" id="GO:0005643">
    <property type="term" value="C:nuclear pore"/>
    <property type="evidence" value="ECO:0007669"/>
    <property type="project" value="TreeGrafter"/>
</dbReference>
<dbReference type="PANTHER" id="PTHR18898">
    <property type="entry name" value="NUCLEOPROTEIN TPR-RELATED"/>
    <property type="match status" value="1"/>
</dbReference>
<dbReference type="PANTHER" id="PTHR18898:SF2">
    <property type="entry name" value="NUCLEOPROTEIN TPR"/>
    <property type="match status" value="1"/>
</dbReference>
<comment type="caution">
    <text evidence="3">The sequence shown here is derived from an EMBL/GenBank/DDBJ whole genome shotgun (WGS) entry which is preliminary data.</text>
</comment>
<dbReference type="EMBL" id="MCFA01000223">
    <property type="protein sequence ID" value="ORX98021.1"/>
    <property type="molecule type" value="Genomic_DNA"/>
</dbReference>
<organism evidence="3 4">
    <name type="scientific">Clohesyomyces aquaticus</name>
    <dbReference type="NCBI Taxonomy" id="1231657"/>
    <lineage>
        <taxon>Eukaryota</taxon>
        <taxon>Fungi</taxon>
        <taxon>Dikarya</taxon>
        <taxon>Ascomycota</taxon>
        <taxon>Pezizomycotina</taxon>
        <taxon>Dothideomycetes</taxon>
        <taxon>Pleosporomycetidae</taxon>
        <taxon>Pleosporales</taxon>
        <taxon>Lindgomycetaceae</taxon>
        <taxon>Clohesyomyces</taxon>
    </lineage>
</organism>
<accession>A0A1Y1YJ13</accession>
<keyword evidence="1" id="KW-0175">Coiled coil</keyword>
<sequence length="500" mass="54369">MTPEEYEDFANLQAELDQSRREASDLRRLNETLRNEKDALAEEIQAKDDEISQHARDKASFRDQLEQSKSALDHQHQATANVDSLLQKAYADARHALDAGTRAQRERDNFELLHKDAELKLESLQKQWEDDQDKIQELEDARDEAEEVHRQIAELHNEIEHERTHREGLEKQVMVKDERINNLEGQVQKALQNAHDARAAAEAVTSPTMEPSHIAPSLGDNLYEELVAVDEEFTDDEDEAQVLDYSAITAIIDIAPIDPPAAPHVAESGTQTVAAALASSPISAVDIAPVEGPPAPVLSISTISAIDIAPVEGPPAPVLSTSAITSIDIAPVQVPPAPPVTESGTQTITAALSTSAISSIDMAPTEEPPTPHITASGTQTSLAVLAMSTITSVDIAPADPSPTLAMPTKQTPAPVQTKKSRVWQVLSFLLVMLCAHLWVRLRAWEQANTSTYSTSAYGSYGSPVDMDIGSSAWSEGIAKVVAYGVQRLEVWAEVNRSMPH</sequence>
<evidence type="ECO:0000313" key="3">
    <source>
        <dbReference type="EMBL" id="ORX98021.1"/>
    </source>
</evidence>
<reference evidence="3 4" key="1">
    <citation type="submission" date="2016-07" db="EMBL/GenBank/DDBJ databases">
        <title>Pervasive Adenine N6-methylation of Active Genes in Fungi.</title>
        <authorList>
            <consortium name="DOE Joint Genome Institute"/>
            <person name="Mondo S.J."/>
            <person name="Dannebaum R.O."/>
            <person name="Kuo R.C."/>
            <person name="Labutti K."/>
            <person name="Haridas S."/>
            <person name="Kuo A."/>
            <person name="Salamov A."/>
            <person name="Ahrendt S.R."/>
            <person name="Lipzen A."/>
            <person name="Sullivan W."/>
            <person name="Andreopoulos W.B."/>
            <person name="Clum A."/>
            <person name="Lindquist E."/>
            <person name="Daum C."/>
            <person name="Ramamoorthy G.K."/>
            <person name="Gryganskyi A."/>
            <person name="Culley D."/>
            <person name="Magnuson J.K."/>
            <person name="James T.Y."/>
            <person name="O'Malley M.A."/>
            <person name="Stajich J.E."/>
            <person name="Spatafora J.W."/>
            <person name="Visel A."/>
            <person name="Grigoriev I.V."/>
        </authorList>
    </citation>
    <scope>NUCLEOTIDE SEQUENCE [LARGE SCALE GENOMIC DNA]</scope>
    <source>
        <strain evidence="3 4">CBS 115471</strain>
    </source>
</reference>
<dbReference type="AlphaFoldDB" id="A0A1Y1YJ13"/>
<dbReference type="Proteomes" id="UP000193144">
    <property type="component" value="Unassembled WGS sequence"/>
</dbReference>
<dbReference type="GO" id="GO:0017056">
    <property type="term" value="F:structural constituent of nuclear pore"/>
    <property type="evidence" value="ECO:0007669"/>
    <property type="project" value="TreeGrafter"/>
</dbReference>
<dbReference type="STRING" id="1231657.A0A1Y1YJ13"/>
<keyword evidence="4" id="KW-1185">Reference proteome</keyword>
<gene>
    <name evidence="3" type="ORF">BCR34DRAFT_593307</name>
</gene>
<feature type="coiled-coil region" evidence="1">
    <location>
        <begin position="107"/>
        <end position="200"/>
    </location>
</feature>
<dbReference type="OrthoDB" id="3788331at2759"/>
<evidence type="ECO:0000256" key="1">
    <source>
        <dbReference type="SAM" id="Coils"/>
    </source>
</evidence>
<dbReference type="GO" id="GO:0006406">
    <property type="term" value="P:mRNA export from nucleus"/>
    <property type="evidence" value="ECO:0007669"/>
    <property type="project" value="TreeGrafter"/>
</dbReference>
<protein>
    <submittedName>
        <fullName evidence="3">Uncharacterized protein</fullName>
    </submittedName>
</protein>
<evidence type="ECO:0000256" key="2">
    <source>
        <dbReference type="SAM" id="MobiDB-lite"/>
    </source>
</evidence>
<feature type="region of interest" description="Disordered" evidence="2">
    <location>
        <begin position="44"/>
        <end position="73"/>
    </location>
</feature>
<evidence type="ECO:0000313" key="4">
    <source>
        <dbReference type="Proteomes" id="UP000193144"/>
    </source>
</evidence>